<evidence type="ECO:0000256" key="1">
    <source>
        <dbReference type="ARBA" id="ARBA00022723"/>
    </source>
</evidence>
<protein>
    <submittedName>
        <fullName evidence="4">HD domain-containing protein</fullName>
    </submittedName>
</protein>
<dbReference type="SUPFAM" id="SSF109604">
    <property type="entry name" value="HD-domain/PDEase-like"/>
    <property type="match status" value="1"/>
</dbReference>
<dbReference type="Pfam" id="PF13023">
    <property type="entry name" value="HD_3"/>
    <property type="match status" value="1"/>
</dbReference>
<accession>A0A7J6JAN6</accession>
<name>A0A7J6JAN6_COLFN</name>
<gene>
    <name evidence="4" type="ORF">CGGC5_v005928</name>
</gene>
<dbReference type="InterPro" id="IPR039356">
    <property type="entry name" value="YfbR/HDDC2"/>
</dbReference>
<evidence type="ECO:0000313" key="4">
    <source>
        <dbReference type="EMBL" id="KAF4486534.1"/>
    </source>
</evidence>
<evidence type="ECO:0000256" key="2">
    <source>
        <dbReference type="ARBA" id="ARBA00022801"/>
    </source>
</evidence>
<keyword evidence="5" id="KW-1185">Reference proteome</keyword>
<reference evidence="4 5" key="2">
    <citation type="submission" date="2020-04" db="EMBL/GenBank/DDBJ databases">
        <title>Genome sequencing and assembly of multiple isolates from the Colletotrichum gloeosporioides species complex.</title>
        <authorList>
            <person name="Gan P."/>
            <person name="Shirasu K."/>
        </authorList>
    </citation>
    <scope>NUCLEOTIDE SEQUENCE [LARGE SCALE GENOMIC DNA]</scope>
    <source>
        <strain evidence="4 5">Nara gc5</strain>
    </source>
</reference>
<dbReference type="GO" id="GO:0046872">
    <property type="term" value="F:metal ion binding"/>
    <property type="evidence" value="ECO:0007669"/>
    <property type="project" value="UniProtKB-KW"/>
</dbReference>
<keyword evidence="1" id="KW-0479">Metal-binding</keyword>
<dbReference type="PANTHER" id="PTHR11845">
    <property type="entry name" value="5'-DEOXYNUCLEOTIDASE HDDC2"/>
    <property type="match status" value="1"/>
</dbReference>
<dbReference type="Proteomes" id="UP000011096">
    <property type="component" value="Unassembled WGS sequence"/>
</dbReference>
<evidence type="ECO:0000259" key="3">
    <source>
        <dbReference type="Pfam" id="PF13023"/>
    </source>
</evidence>
<dbReference type="AlphaFoldDB" id="A0A7J6JAN6"/>
<proteinExistence type="predicted"/>
<dbReference type="InParanoid" id="A0A7J6JAN6"/>
<dbReference type="OrthoDB" id="442176at2759"/>
<dbReference type="RefSeq" id="XP_031875853.2">
    <property type="nucleotide sequence ID" value="XM_032027815.2"/>
</dbReference>
<dbReference type="EMBL" id="ANPB02000003">
    <property type="protein sequence ID" value="KAF4486534.1"/>
    <property type="molecule type" value="Genomic_DNA"/>
</dbReference>
<dbReference type="InterPro" id="IPR006674">
    <property type="entry name" value="HD_domain"/>
</dbReference>
<dbReference type="GO" id="GO:0002953">
    <property type="term" value="F:5'-deoxynucleotidase activity"/>
    <property type="evidence" value="ECO:0007669"/>
    <property type="project" value="InterPro"/>
</dbReference>
<sequence>MDQSQEAWAKSSLPFLHQLQELKHLPRTGWLRFMKDCETVASHSWRLALLGLFAPAPLDKQRCIFIGLVHDVAESYAGDIPTFAGFSKDRKQELESTGFKWIESLVRPGYPVLAQELVDAWLDYEEGRTNEGRWMKQMDKLECLIQAKEYEERTYGELGGSGEFQGLSKLVRDPEAKAWADLLNKERNLHLERRGSRLPIVFVTGDETWARKLCTLKAQDGSFQHTVLASVLAQRAEDPSFVHKDFLKRSADAGPRWILLQGFPKTLSELVEFERKVQKQNFCINILTPDVSNPNESTDAPVWEAEVDPTVHLKSAQNCYEEVCMESGARDEEAVLQFDIAIKRLIETDAQEGDSQECSGENSIVAH</sequence>
<keyword evidence="2" id="KW-0378">Hydrolase</keyword>
<dbReference type="PANTHER" id="PTHR11845:SF13">
    <property type="entry name" value="5'-DEOXYNUCLEOTIDASE HDDC2"/>
    <property type="match status" value="1"/>
</dbReference>
<reference evidence="4 5" key="1">
    <citation type="submission" date="2012-08" db="EMBL/GenBank/DDBJ databases">
        <authorList>
            <person name="Gan P.H.P."/>
            <person name="Ikeda K."/>
            <person name="Irieda H."/>
            <person name="Narusaka M."/>
            <person name="O'Connell R.J."/>
            <person name="Narusaka Y."/>
            <person name="Takano Y."/>
            <person name="Kubo Y."/>
            <person name="Shirasu K."/>
        </authorList>
    </citation>
    <scope>NUCLEOTIDE SEQUENCE [LARGE SCALE GENOMIC DNA]</scope>
    <source>
        <strain evidence="4 5">Nara gc5</strain>
    </source>
</reference>
<evidence type="ECO:0000313" key="5">
    <source>
        <dbReference type="Proteomes" id="UP000011096"/>
    </source>
</evidence>
<comment type="caution">
    <text evidence="4">The sequence shown here is derived from an EMBL/GenBank/DDBJ whole genome shotgun (WGS) entry which is preliminary data.</text>
</comment>
<dbReference type="GeneID" id="43611932"/>
<dbReference type="GO" id="GO:0005737">
    <property type="term" value="C:cytoplasm"/>
    <property type="evidence" value="ECO:0007669"/>
    <property type="project" value="TreeGrafter"/>
</dbReference>
<feature type="domain" description="HD" evidence="3">
    <location>
        <begin position="20"/>
        <end position="157"/>
    </location>
</feature>
<dbReference type="Gene3D" id="1.10.3210.10">
    <property type="entry name" value="Hypothetical protein af1432"/>
    <property type="match status" value="1"/>
</dbReference>
<organism evidence="4 5">
    <name type="scientific">Colletotrichum fructicola (strain Nara gc5)</name>
    <name type="common">Anthracnose fungus</name>
    <name type="synonym">Colletotrichum gloeosporioides (strain Nara gc5)</name>
    <dbReference type="NCBI Taxonomy" id="1213859"/>
    <lineage>
        <taxon>Eukaryota</taxon>
        <taxon>Fungi</taxon>
        <taxon>Dikarya</taxon>
        <taxon>Ascomycota</taxon>
        <taxon>Pezizomycotina</taxon>
        <taxon>Sordariomycetes</taxon>
        <taxon>Hypocreomycetidae</taxon>
        <taxon>Glomerellales</taxon>
        <taxon>Glomerellaceae</taxon>
        <taxon>Colletotrichum</taxon>
        <taxon>Colletotrichum gloeosporioides species complex</taxon>
    </lineage>
</organism>